<evidence type="ECO:0000256" key="1">
    <source>
        <dbReference type="SAM" id="SignalP"/>
    </source>
</evidence>
<feature type="chain" id="PRO_5011535440" evidence="1">
    <location>
        <begin position="23"/>
        <end position="93"/>
    </location>
</feature>
<keyword evidence="3" id="KW-1185">Reference proteome</keyword>
<reference evidence="3" key="1">
    <citation type="submission" date="2016-10" db="EMBL/GenBank/DDBJ databases">
        <authorList>
            <person name="Varghese N."/>
            <person name="Submissions S."/>
        </authorList>
    </citation>
    <scope>NUCLEOTIDE SEQUENCE [LARGE SCALE GENOMIC DNA]</scope>
    <source>
        <strain evidence="3">BL47</strain>
    </source>
</reference>
<organism evidence="2 3">
    <name type="scientific">Methylobacterium phyllostachyos</name>
    <dbReference type="NCBI Taxonomy" id="582672"/>
    <lineage>
        <taxon>Bacteria</taxon>
        <taxon>Pseudomonadati</taxon>
        <taxon>Pseudomonadota</taxon>
        <taxon>Alphaproteobacteria</taxon>
        <taxon>Hyphomicrobiales</taxon>
        <taxon>Methylobacteriaceae</taxon>
        <taxon>Methylobacterium</taxon>
    </lineage>
</organism>
<proteinExistence type="predicted"/>
<dbReference type="RefSeq" id="WP_091718717.1">
    <property type="nucleotide sequence ID" value="NZ_FNHS01000012.1"/>
</dbReference>
<dbReference type="Proteomes" id="UP000198704">
    <property type="component" value="Unassembled WGS sequence"/>
</dbReference>
<accession>A0A1H0F4Z2</accession>
<dbReference type="OrthoDB" id="8003494at2"/>
<gene>
    <name evidence="2" type="ORF">SAMN05216360_112122</name>
</gene>
<sequence length="93" mass="9702">MVRLLASIGLLGALLVQGAAWAADLREVAPLGGFRATCEDLGSFCFADACGRDQIEATQGCRARCPSAAIMSVTPATCPRVEAPPTVVLRRRG</sequence>
<keyword evidence="1" id="KW-0732">Signal</keyword>
<evidence type="ECO:0000313" key="3">
    <source>
        <dbReference type="Proteomes" id="UP000198704"/>
    </source>
</evidence>
<feature type="signal peptide" evidence="1">
    <location>
        <begin position="1"/>
        <end position="22"/>
    </location>
</feature>
<evidence type="ECO:0000313" key="2">
    <source>
        <dbReference type="EMBL" id="SDN89609.1"/>
    </source>
</evidence>
<dbReference type="EMBL" id="FNHS01000012">
    <property type="protein sequence ID" value="SDN89609.1"/>
    <property type="molecule type" value="Genomic_DNA"/>
</dbReference>
<dbReference type="STRING" id="582672.SAMN05216360_112122"/>
<protein>
    <submittedName>
        <fullName evidence="2">Uncharacterized protein</fullName>
    </submittedName>
</protein>
<dbReference type="AlphaFoldDB" id="A0A1H0F4Z2"/>
<name>A0A1H0F4Z2_9HYPH</name>